<dbReference type="Gene3D" id="1.10.1410.10">
    <property type="match status" value="1"/>
</dbReference>
<keyword evidence="4" id="KW-1185">Reference proteome</keyword>
<dbReference type="Pfam" id="PF22600">
    <property type="entry name" value="MTPAP-like_central"/>
    <property type="match status" value="1"/>
</dbReference>
<reference evidence="3 4" key="1">
    <citation type="submission" date="2024-01" db="EMBL/GenBank/DDBJ databases">
        <title>Genome assemblies of Stephania.</title>
        <authorList>
            <person name="Yang L."/>
        </authorList>
    </citation>
    <scope>NUCLEOTIDE SEQUENCE [LARGE SCALE GENOMIC DNA]</scope>
    <source>
        <strain evidence="3">JXDWG</strain>
        <tissue evidence="3">Leaf</tissue>
    </source>
</reference>
<dbReference type="GO" id="GO:0050265">
    <property type="term" value="F:RNA uridylyltransferase activity"/>
    <property type="evidence" value="ECO:0007669"/>
    <property type="project" value="TreeGrafter"/>
</dbReference>
<feature type="domain" description="Poly(A) RNA polymerase mitochondrial-like central palm" evidence="2">
    <location>
        <begin position="22"/>
        <end position="149"/>
    </location>
</feature>
<evidence type="ECO:0000256" key="1">
    <source>
        <dbReference type="SAM" id="MobiDB-lite"/>
    </source>
</evidence>
<gene>
    <name evidence="3" type="ORF">Scep_015860</name>
</gene>
<sequence>MSSSYDPPSSLEICLREALLLIKPLHNDEATRFLIINEFKTVVNSVENLRGARVEPFGSFVSKLYSKWGDLDIFIEMPGDSPICSTGKKRKQIMLRAIKTALQTRGIARRVRYVPNARVPLLTFESTHGGISCDISVNNQLGLMKSRFLFWISEIDERFHNMVLLVKEWAKSQNINNPKLGTLNSYSLCLMIVFHFQTCEPAILPPLKEFYTGDIVDDLTGMRGVAERNIEDIFSGNIRKFRTRSNRNPNRCSLSELFVSFFQKFSRIKGMALRHAICPYTGKWEPIMSNYRWMAKSYPLLIEDPFEQPENTARSVGQNDLTRISEVIVETLSKLSKGRHEDQRSVVTTLVRPQLRPQFFARTQGNLRETSGGIRPHVQVSHTVNAMRSSAHQAHTVGAPNGLPQRQQSFRNVHPIQSKFHRIQLGSRQYSPSTISSAEGSSSSEMSGTQNHADQLGGYPDHNIYSERSGRRAVDGRGDGRGDGIRWRPKHYA</sequence>
<feature type="compositionally biased region" description="Low complexity" evidence="1">
    <location>
        <begin position="431"/>
        <end position="447"/>
    </location>
</feature>
<dbReference type="InterPro" id="IPR043519">
    <property type="entry name" value="NT_sf"/>
</dbReference>
<name>A0AAP0P1W0_9MAGN</name>
<dbReference type="Proteomes" id="UP001419268">
    <property type="component" value="Unassembled WGS sequence"/>
</dbReference>
<comment type="caution">
    <text evidence="3">The sequence shown here is derived from an EMBL/GenBank/DDBJ whole genome shotgun (WGS) entry which is preliminary data.</text>
</comment>
<dbReference type="AlphaFoldDB" id="A0AAP0P1W0"/>
<dbReference type="Gene3D" id="3.30.460.10">
    <property type="entry name" value="Beta Polymerase, domain 2"/>
    <property type="match status" value="1"/>
</dbReference>
<dbReference type="SUPFAM" id="SSF81301">
    <property type="entry name" value="Nucleotidyltransferase"/>
    <property type="match status" value="1"/>
</dbReference>
<evidence type="ECO:0000259" key="2">
    <source>
        <dbReference type="Pfam" id="PF22600"/>
    </source>
</evidence>
<organism evidence="3 4">
    <name type="scientific">Stephania cephalantha</name>
    <dbReference type="NCBI Taxonomy" id="152367"/>
    <lineage>
        <taxon>Eukaryota</taxon>
        <taxon>Viridiplantae</taxon>
        <taxon>Streptophyta</taxon>
        <taxon>Embryophyta</taxon>
        <taxon>Tracheophyta</taxon>
        <taxon>Spermatophyta</taxon>
        <taxon>Magnoliopsida</taxon>
        <taxon>Ranunculales</taxon>
        <taxon>Menispermaceae</taxon>
        <taxon>Menispermoideae</taxon>
        <taxon>Cissampelideae</taxon>
        <taxon>Stephania</taxon>
    </lineage>
</organism>
<dbReference type="GO" id="GO:0031123">
    <property type="term" value="P:RNA 3'-end processing"/>
    <property type="evidence" value="ECO:0007669"/>
    <property type="project" value="TreeGrafter"/>
</dbReference>
<proteinExistence type="predicted"/>
<feature type="compositionally biased region" description="Basic and acidic residues" evidence="1">
    <location>
        <begin position="464"/>
        <end position="486"/>
    </location>
</feature>
<evidence type="ECO:0000313" key="4">
    <source>
        <dbReference type="Proteomes" id="UP001419268"/>
    </source>
</evidence>
<dbReference type="SUPFAM" id="SSF81631">
    <property type="entry name" value="PAP/OAS1 substrate-binding domain"/>
    <property type="match status" value="1"/>
</dbReference>
<dbReference type="CDD" id="cd05402">
    <property type="entry name" value="NT_PAP_TUTase"/>
    <property type="match status" value="1"/>
</dbReference>
<protein>
    <recommendedName>
        <fullName evidence="2">Poly(A) RNA polymerase mitochondrial-like central palm domain-containing protein</fullName>
    </recommendedName>
</protein>
<accession>A0AAP0P1W0</accession>
<feature type="region of interest" description="Disordered" evidence="1">
    <location>
        <begin position="423"/>
        <end position="493"/>
    </location>
</feature>
<dbReference type="PANTHER" id="PTHR12271:SF123">
    <property type="entry name" value="PROTEIN HESO1"/>
    <property type="match status" value="1"/>
</dbReference>
<dbReference type="PANTHER" id="PTHR12271">
    <property type="entry name" value="POLY A POLYMERASE CID PAP -RELATED"/>
    <property type="match status" value="1"/>
</dbReference>
<dbReference type="InterPro" id="IPR054708">
    <property type="entry name" value="MTPAP-like_central"/>
</dbReference>
<evidence type="ECO:0000313" key="3">
    <source>
        <dbReference type="EMBL" id="KAK9127014.1"/>
    </source>
</evidence>
<dbReference type="EMBL" id="JBBNAG010000006">
    <property type="protein sequence ID" value="KAK9127014.1"/>
    <property type="molecule type" value="Genomic_DNA"/>
</dbReference>